<gene>
    <name evidence="1" type="ORF">PYW08_006991</name>
</gene>
<dbReference type="Proteomes" id="UP001231649">
    <property type="component" value="Chromosome 2"/>
</dbReference>
<evidence type="ECO:0000313" key="2">
    <source>
        <dbReference type="Proteomes" id="UP001231649"/>
    </source>
</evidence>
<sequence length="421" mass="48188">MENKNKKSVICAGCQQGIANECFLTCSECGQRYDLECANVSRKRLHSAIDFKLTWKCPFCTAKKPRTDNQNTPVRSVPMETNKSVPQDPNVTLRKASRSGRQPSVRLGDESSIYEISNYDGNVLGDTITSTPALTNSKQTGMFTLEQLSQLLDKKLENNESNLLSLIRTELKSLLQHEIKDVMSSIATEITNKLDTLTADQHKLRHDIQSLTGKIDILERESERLNTEIKFLQNQTSRCNNNSKKVVLYGLEEPNWETQDQLYDYVLNIFYVTMNLNLEGYVEDLMRLGRRGHKRPLVIELNNKQMTRHILHNKRLMLGSGLMIDEFLENEDLQKRNELRKMLYEARKDGHHAKMYFKNTITKQFAFLKPGLLTTNVPTYTSTVTRSRRRTVGSGTAAGASPYCCLREPRILRGQILPSYL</sequence>
<reference evidence="1" key="1">
    <citation type="submission" date="2023-03" db="EMBL/GenBank/DDBJ databases">
        <title>Chromosome-level genomes of two armyworms, Mythimna separata and Mythimna loreyi, provide insights into the biosynthesis and reception of sex pheromones.</title>
        <authorList>
            <person name="Zhao H."/>
        </authorList>
    </citation>
    <scope>NUCLEOTIDE SEQUENCE</scope>
    <source>
        <strain evidence="1">BeijingLab</strain>
    </source>
</reference>
<evidence type="ECO:0000313" key="1">
    <source>
        <dbReference type="EMBL" id="KAJ8736335.1"/>
    </source>
</evidence>
<comment type="caution">
    <text evidence="1">The sequence shown here is derived from an EMBL/GenBank/DDBJ whole genome shotgun (WGS) entry which is preliminary data.</text>
</comment>
<protein>
    <submittedName>
        <fullName evidence="1">Uncharacterized protein</fullName>
    </submittedName>
</protein>
<accession>A0ACC2R8F7</accession>
<keyword evidence="2" id="KW-1185">Reference proteome</keyword>
<dbReference type="EMBL" id="CM056778">
    <property type="protein sequence ID" value="KAJ8736335.1"/>
    <property type="molecule type" value="Genomic_DNA"/>
</dbReference>
<proteinExistence type="predicted"/>
<name>A0ACC2R8F7_9NEOP</name>
<organism evidence="1 2">
    <name type="scientific">Mythimna loreyi</name>
    <dbReference type="NCBI Taxonomy" id="667449"/>
    <lineage>
        <taxon>Eukaryota</taxon>
        <taxon>Metazoa</taxon>
        <taxon>Ecdysozoa</taxon>
        <taxon>Arthropoda</taxon>
        <taxon>Hexapoda</taxon>
        <taxon>Insecta</taxon>
        <taxon>Pterygota</taxon>
        <taxon>Neoptera</taxon>
        <taxon>Endopterygota</taxon>
        <taxon>Lepidoptera</taxon>
        <taxon>Glossata</taxon>
        <taxon>Ditrysia</taxon>
        <taxon>Noctuoidea</taxon>
        <taxon>Noctuidae</taxon>
        <taxon>Noctuinae</taxon>
        <taxon>Hadenini</taxon>
        <taxon>Mythimna</taxon>
    </lineage>
</organism>